<evidence type="ECO:0000256" key="1">
    <source>
        <dbReference type="ARBA" id="ARBA00009600"/>
    </source>
</evidence>
<dbReference type="PANTHER" id="PTHR30327:SF1">
    <property type="entry name" value="UPF0301 PROTEIN YQGE"/>
    <property type="match status" value="1"/>
</dbReference>
<dbReference type="InterPro" id="IPR003774">
    <property type="entry name" value="AlgH-like"/>
</dbReference>
<organism evidence="3 4">
    <name type="scientific">Ketobacter alkanivorans</name>
    <dbReference type="NCBI Taxonomy" id="1917421"/>
    <lineage>
        <taxon>Bacteria</taxon>
        <taxon>Pseudomonadati</taxon>
        <taxon>Pseudomonadota</taxon>
        <taxon>Gammaproteobacteria</taxon>
        <taxon>Pseudomonadales</taxon>
        <taxon>Ketobacteraceae</taxon>
        <taxon>Ketobacter</taxon>
    </lineage>
</organism>
<dbReference type="PANTHER" id="PTHR30327">
    <property type="entry name" value="UNCHARACTERIZED PROTEIN YQGE"/>
    <property type="match status" value="1"/>
</dbReference>
<dbReference type="Pfam" id="PF02622">
    <property type="entry name" value="DUF179"/>
    <property type="match status" value="1"/>
</dbReference>
<accession>A0A2K9LR28</accession>
<dbReference type="AlphaFoldDB" id="A0A2K9LR28"/>
<keyword evidence="4" id="KW-1185">Reference proteome</keyword>
<dbReference type="SUPFAM" id="SSF143456">
    <property type="entry name" value="VC0467-like"/>
    <property type="match status" value="1"/>
</dbReference>
<evidence type="ECO:0000313" key="3">
    <source>
        <dbReference type="EMBL" id="AUM13274.1"/>
    </source>
</evidence>
<evidence type="ECO:0000313" key="4">
    <source>
        <dbReference type="Proteomes" id="UP000235116"/>
    </source>
</evidence>
<dbReference type="KEGG" id="kak:Kalk_12950"/>
<proteinExistence type="inferred from homology"/>
<evidence type="ECO:0000256" key="2">
    <source>
        <dbReference type="HAMAP-Rule" id="MF_00758"/>
    </source>
</evidence>
<name>A0A2K9LR28_9GAMM</name>
<sequence>MTESNHSSLKDHFLIAMPSMADPNFAHSITYICEHNQEGAMGIVVNRPMDLSVGDILSHLKIDEYDDTYNEIAVMCGGPVQMERGFVLHRSDPGQWENSQIVHGDICLTSSRDILMAIAHNEGPKESLVALGYAGWSAGQLDDEMAQNAWLSVKANPDIIFATPYEQRWQAAANLLGVDLNLLSDQIGHA</sequence>
<dbReference type="GO" id="GO:0005829">
    <property type="term" value="C:cytosol"/>
    <property type="evidence" value="ECO:0007669"/>
    <property type="project" value="TreeGrafter"/>
</dbReference>
<dbReference type="EMBL" id="CP022684">
    <property type="protein sequence ID" value="AUM13274.1"/>
    <property type="molecule type" value="Genomic_DNA"/>
</dbReference>
<dbReference type="Gene3D" id="3.40.1740.10">
    <property type="entry name" value="VC0467-like"/>
    <property type="match status" value="1"/>
</dbReference>
<dbReference type="HAMAP" id="MF_00758">
    <property type="entry name" value="UPF0301"/>
    <property type="match status" value="1"/>
</dbReference>
<dbReference type="Proteomes" id="UP000235116">
    <property type="component" value="Chromosome"/>
</dbReference>
<gene>
    <name evidence="3" type="ORF">Kalk_12950</name>
</gene>
<dbReference type="NCBIfam" id="NF001266">
    <property type="entry name" value="PRK00228.1-1"/>
    <property type="match status" value="1"/>
</dbReference>
<protein>
    <recommendedName>
        <fullName evidence="2">UPF0301 protein Kalk_12950</fullName>
    </recommendedName>
</protein>
<dbReference type="RefSeq" id="WP_101894652.1">
    <property type="nucleotide sequence ID" value="NZ_CP022684.1"/>
</dbReference>
<dbReference type="OrthoDB" id="9807486at2"/>
<reference evidence="4" key="1">
    <citation type="submission" date="2017-08" db="EMBL/GenBank/DDBJ databases">
        <title>Direct submision.</title>
        <authorList>
            <person name="Kim S.-J."/>
            <person name="Rhee S.-K."/>
        </authorList>
    </citation>
    <scope>NUCLEOTIDE SEQUENCE [LARGE SCALE GENOMIC DNA]</scope>
    <source>
        <strain evidence="4">GI5</strain>
    </source>
</reference>
<comment type="similarity">
    <text evidence="1 2">Belongs to the UPF0301 (AlgH) family.</text>
</comment>